<organism evidence="2">
    <name type="scientific">Solanum chacoense</name>
    <name type="common">Chaco potato</name>
    <dbReference type="NCBI Taxonomy" id="4108"/>
    <lineage>
        <taxon>Eukaryota</taxon>
        <taxon>Viridiplantae</taxon>
        <taxon>Streptophyta</taxon>
        <taxon>Embryophyta</taxon>
        <taxon>Tracheophyta</taxon>
        <taxon>Spermatophyta</taxon>
        <taxon>Magnoliopsida</taxon>
        <taxon>eudicotyledons</taxon>
        <taxon>Gunneridae</taxon>
        <taxon>Pentapetalae</taxon>
        <taxon>asterids</taxon>
        <taxon>lamiids</taxon>
        <taxon>Solanales</taxon>
        <taxon>Solanaceae</taxon>
        <taxon>Solanoideae</taxon>
        <taxon>Solaneae</taxon>
        <taxon>Solanum</taxon>
    </lineage>
</organism>
<dbReference type="Pfam" id="PF00271">
    <property type="entry name" value="Helicase_C"/>
    <property type="match status" value="1"/>
</dbReference>
<dbReference type="Gene3D" id="3.40.50.300">
    <property type="entry name" value="P-loop containing nucleotide triphosphate hydrolases"/>
    <property type="match status" value="1"/>
</dbReference>
<feature type="domain" description="Helicase C-terminal" evidence="1">
    <location>
        <begin position="22"/>
        <end position="58"/>
    </location>
</feature>
<dbReference type="InterPro" id="IPR027417">
    <property type="entry name" value="P-loop_NTPase"/>
</dbReference>
<dbReference type="SUPFAM" id="SSF52540">
    <property type="entry name" value="P-loop containing nucleoside triphosphate hydrolases"/>
    <property type="match status" value="1"/>
</dbReference>
<dbReference type="InterPro" id="IPR001650">
    <property type="entry name" value="Helicase_C-like"/>
</dbReference>
<reference evidence="2" key="1">
    <citation type="submission" date="2015-12" db="EMBL/GenBank/DDBJ databases">
        <title>Gene expression during late stages of embryo sac development: a critical building block for successful pollen-pistil interactions.</title>
        <authorList>
            <person name="Liu Y."/>
            <person name="Joly V."/>
            <person name="Sabar M."/>
            <person name="Matton D.P."/>
        </authorList>
    </citation>
    <scope>NUCLEOTIDE SEQUENCE</scope>
</reference>
<dbReference type="EMBL" id="GEDG01025897">
    <property type="protein sequence ID" value="JAP14920.1"/>
    <property type="molecule type" value="Transcribed_RNA"/>
</dbReference>
<evidence type="ECO:0000259" key="1">
    <source>
        <dbReference type="Pfam" id="PF00271"/>
    </source>
</evidence>
<proteinExistence type="predicted"/>
<accession>A0A0V0H3L6</accession>
<name>A0A0V0H3L6_SOLCH</name>
<evidence type="ECO:0000313" key="2">
    <source>
        <dbReference type="EMBL" id="JAP14920.1"/>
    </source>
</evidence>
<sequence length="62" mass="6945">MLVITQSVTFVNTRCKSDLCMYNTFHFGSSPILIITDLLARGIDAQQVSLVINYVLPMLPKN</sequence>
<dbReference type="AlphaFoldDB" id="A0A0V0H3L6"/>
<protein>
    <submittedName>
        <fullName evidence="2">Putative ovule protein</fullName>
    </submittedName>
</protein>